<feature type="region of interest" description="Disordered" evidence="1">
    <location>
        <begin position="262"/>
        <end position="282"/>
    </location>
</feature>
<gene>
    <name evidence="3" type="ORF">BASA50_006145</name>
</gene>
<accession>A0ABQ8FAR3</accession>
<keyword evidence="4" id="KW-1185">Reference proteome</keyword>
<sequence length="471" mass="54132">MRFSVITLPICLIGVISANPHPTGGSESVSKSESCGNGLDCESNGMYSNSGEKAKVPKGDSPNYKETTKGLFKLSDIKRRIDVVPEYPPKPKEVLHRSFRLSVIKDKMDVVPRYFPDYKEPTQNPSKSSDIKARMDVFPGYPPKPKGVLHRSFRLFLIKDKMDVVPRYFPDYKEPTQNPSKSSDIKGRIDVFPEHFPNYKEPSQDPSKSSDIKARMDVFPGYQPKPKGVLQKSFKLFLIKKRLGTPKGDDFSSDRSLELESTSSELFSQDPNAQEDGKVDPTTSSDMFEEFLLPDFLVFDYPSAPTRDQQMIAYDIFLSIYNYTSHSELVYTFGKIYKPESKKNEQENMVSYLKSLRDIKHMNQGLINCEREIFSFHASSPSLASKYYEKKRSQKEDARKGVWRKTFKMQPDNEDEKLLGKYLMNRCLIIGRAYIYTQAKSVQARSRLTDDQVRLYRYIAPVIQNIEFQLV</sequence>
<name>A0ABQ8FAR3_9FUNG</name>
<evidence type="ECO:0000313" key="3">
    <source>
        <dbReference type="EMBL" id="KAH6595048.1"/>
    </source>
</evidence>
<protein>
    <submittedName>
        <fullName evidence="3">Uncharacterized protein</fullName>
    </submittedName>
</protein>
<dbReference type="EMBL" id="JAFCIX010000316">
    <property type="protein sequence ID" value="KAH6595048.1"/>
    <property type="molecule type" value="Genomic_DNA"/>
</dbReference>
<dbReference type="Proteomes" id="UP001648503">
    <property type="component" value="Unassembled WGS sequence"/>
</dbReference>
<keyword evidence="2" id="KW-0732">Signal</keyword>
<organism evidence="3 4">
    <name type="scientific">Batrachochytrium salamandrivorans</name>
    <dbReference type="NCBI Taxonomy" id="1357716"/>
    <lineage>
        <taxon>Eukaryota</taxon>
        <taxon>Fungi</taxon>
        <taxon>Fungi incertae sedis</taxon>
        <taxon>Chytridiomycota</taxon>
        <taxon>Chytridiomycota incertae sedis</taxon>
        <taxon>Chytridiomycetes</taxon>
        <taxon>Rhizophydiales</taxon>
        <taxon>Rhizophydiales incertae sedis</taxon>
        <taxon>Batrachochytrium</taxon>
    </lineage>
</organism>
<comment type="caution">
    <text evidence="3">The sequence shown here is derived from an EMBL/GenBank/DDBJ whole genome shotgun (WGS) entry which is preliminary data.</text>
</comment>
<feature type="signal peptide" evidence="2">
    <location>
        <begin position="1"/>
        <end position="18"/>
    </location>
</feature>
<evidence type="ECO:0000256" key="2">
    <source>
        <dbReference type="SAM" id="SignalP"/>
    </source>
</evidence>
<evidence type="ECO:0000256" key="1">
    <source>
        <dbReference type="SAM" id="MobiDB-lite"/>
    </source>
</evidence>
<reference evidence="3 4" key="1">
    <citation type="submission" date="2021-02" db="EMBL/GenBank/DDBJ databases">
        <title>Variation within the Batrachochytrium salamandrivorans European outbreak.</title>
        <authorList>
            <person name="Kelly M."/>
            <person name="Pasmans F."/>
            <person name="Shea T.P."/>
            <person name="Munoz J.F."/>
            <person name="Carranza S."/>
            <person name="Cuomo C.A."/>
            <person name="Martel A."/>
        </authorList>
    </citation>
    <scope>NUCLEOTIDE SEQUENCE [LARGE SCALE GENOMIC DNA]</scope>
    <source>
        <strain evidence="3 4">AMFP18/2</strain>
    </source>
</reference>
<proteinExistence type="predicted"/>
<evidence type="ECO:0000313" key="4">
    <source>
        <dbReference type="Proteomes" id="UP001648503"/>
    </source>
</evidence>
<feature type="chain" id="PRO_5046851483" evidence="2">
    <location>
        <begin position="19"/>
        <end position="471"/>
    </location>
</feature>